<keyword evidence="12" id="KW-1185">Reference proteome</keyword>
<comment type="subcellular location">
    <subcellularLocation>
        <location evidence="1">Membrane</location>
    </subcellularLocation>
</comment>
<evidence type="ECO:0000256" key="9">
    <source>
        <dbReference type="ARBA" id="ARBA00023033"/>
    </source>
</evidence>
<sequence length="71" mass="7711">MDKVKGMVGLIVDSTIPMLKAWESRIHESGCGKAEVRVDGDLRDLSADVISRACFGDSYSKGEEIFSMNAS</sequence>
<dbReference type="Proteomes" id="UP001180020">
    <property type="component" value="Unassembled WGS sequence"/>
</dbReference>
<dbReference type="Gene3D" id="1.10.630.10">
    <property type="entry name" value="Cytochrome P450"/>
    <property type="match status" value="1"/>
</dbReference>
<comment type="caution">
    <text evidence="11">The sequence shown here is derived from an EMBL/GenBank/DDBJ whole genome shotgun (WGS) entry which is preliminary data.</text>
</comment>
<evidence type="ECO:0000256" key="5">
    <source>
        <dbReference type="ARBA" id="ARBA00022723"/>
    </source>
</evidence>
<evidence type="ECO:0000313" key="11">
    <source>
        <dbReference type="EMBL" id="KAK1312476.1"/>
    </source>
</evidence>
<keyword evidence="10" id="KW-0472">Membrane</keyword>
<dbReference type="GO" id="GO:0005506">
    <property type="term" value="F:iron ion binding"/>
    <property type="evidence" value="ECO:0007669"/>
    <property type="project" value="InterPro"/>
</dbReference>
<dbReference type="EMBL" id="JAUJYO010000007">
    <property type="protein sequence ID" value="KAK1312476.1"/>
    <property type="molecule type" value="Genomic_DNA"/>
</dbReference>
<evidence type="ECO:0000256" key="6">
    <source>
        <dbReference type="ARBA" id="ARBA00022989"/>
    </source>
</evidence>
<dbReference type="GO" id="GO:0016705">
    <property type="term" value="F:oxidoreductase activity, acting on paired donors, with incorporation or reduction of molecular oxygen"/>
    <property type="evidence" value="ECO:0007669"/>
    <property type="project" value="InterPro"/>
</dbReference>
<keyword evidence="6" id="KW-1133">Transmembrane helix</keyword>
<keyword evidence="7" id="KW-0560">Oxidoreductase</keyword>
<comment type="similarity">
    <text evidence="2">Belongs to the cytochrome P450 family.</text>
</comment>
<reference evidence="11" key="2">
    <citation type="submission" date="2023-06" db="EMBL/GenBank/DDBJ databases">
        <authorList>
            <person name="Ma L."/>
            <person name="Liu K.-W."/>
            <person name="Li Z."/>
            <person name="Hsiao Y.-Y."/>
            <person name="Qi Y."/>
            <person name="Fu T."/>
            <person name="Tang G."/>
            <person name="Zhang D."/>
            <person name="Sun W.-H."/>
            <person name="Liu D.-K."/>
            <person name="Li Y."/>
            <person name="Chen G.-Z."/>
            <person name="Liu X.-D."/>
            <person name="Liao X.-Y."/>
            <person name="Jiang Y.-T."/>
            <person name="Yu X."/>
            <person name="Hao Y."/>
            <person name="Huang J."/>
            <person name="Zhao X.-W."/>
            <person name="Ke S."/>
            <person name="Chen Y.-Y."/>
            <person name="Wu W.-L."/>
            <person name="Hsu J.-L."/>
            <person name="Lin Y.-F."/>
            <person name="Huang M.-D."/>
            <person name="Li C.-Y."/>
            <person name="Huang L."/>
            <person name="Wang Z.-W."/>
            <person name="Zhao X."/>
            <person name="Zhong W.-Y."/>
            <person name="Peng D.-H."/>
            <person name="Ahmad S."/>
            <person name="Lan S."/>
            <person name="Zhang J.-S."/>
            <person name="Tsai W.-C."/>
            <person name="Van De Peer Y."/>
            <person name="Liu Z.-J."/>
        </authorList>
    </citation>
    <scope>NUCLEOTIDE SEQUENCE</scope>
    <source>
        <strain evidence="11">CP</strain>
        <tissue evidence="11">Leaves</tissue>
    </source>
</reference>
<dbReference type="PANTHER" id="PTHR24282:SF196">
    <property type="entry name" value="CYTOCHROME P450 714C2"/>
    <property type="match status" value="1"/>
</dbReference>
<accession>A0AAV9EG61</accession>
<dbReference type="InterPro" id="IPR036396">
    <property type="entry name" value="Cyt_P450_sf"/>
</dbReference>
<evidence type="ECO:0000256" key="7">
    <source>
        <dbReference type="ARBA" id="ARBA00023002"/>
    </source>
</evidence>
<evidence type="ECO:0000256" key="2">
    <source>
        <dbReference type="ARBA" id="ARBA00010617"/>
    </source>
</evidence>
<gene>
    <name evidence="11" type="ORF">QJS10_CPA07g01366</name>
</gene>
<evidence type="ECO:0000256" key="3">
    <source>
        <dbReference type="ARBA" id="ARBA00022617"/>
    </source>
</evidence>
<keyword evidence="8" id="KW-0408">Iron</keyword>
<evidence type="ECO:0000256" key="8">
    <source>
        <dbReference type="ARBA" id="ARBA00023004"/>
    </source>
</evidence>
<keyword evidence="5" id="KW-0479">Metal-binding</keyword>
<evidence type="ECO:0000313" key="12">
    <source>
        <dbReference type="Proteomes" id="UP001180020"/>
    </source>
</evidence>
<keyword evidence="9" id="KW-0503">Monooxygenase</keyword>
<dbReference type="GO" id="GO:0020037">
    <property type="term" value="F:heme binding"/>
    <property type="evidence" value="ECO:0007669"/>
    <property type="project" value="InterPro"/>
</dbReference>
<evidence type="ECO:0000256" key="1">
    <source>
        <dbReference type="ARBA" id="ARBA00004370"/>
    </source>
</evidence>
<name>A0AAV9EG61_ACOCL</name>
<organism evidence="11 12">
    <name type="scientific">Acorus calamus</name>
    <name type="common">Sweet flag</name>
    <dbReference type="NCBI Taxonomy" id="4465"/>
    <lineage>
        <taxon>Eukaryota</taxon>
        <taxon>Viridiplantae</taxon>
        <taxon>Streptophyta</taxon>
        <taxon>Embryophyta</taxon>
        <taxon>Tracheophyta</taxon>
        <taxon>Spermatophyta</taxon>
        <taxon>Magnoliopsida</taxon>
        <taxon>Liliopsida</taxon>
        <taxon>Acoraceae</taxon>
        <taxon>Acorus</taxon>
    </lineage>
</organism>
<dbReference type="GO" id="GO:0006629">
    <property type="term" value="P:lipid metabolic process"/>
    <property type="evidence" value="ECO:0007669"/>
    <property type="project" value="UniProtKB-ARBA"/>
</dbReference>
<keyword evidence="3" id="KW-0349">Heme</keyword>
<keyword evidence="4" id="KW-0812">Transmembrane</keyword>
<evidence type="ECO:0000256" key="10">
    <source>
        <dbReference type="ARBA" id="ARBA00023136"/>
    </source>
</evidence>
<reference evidence="11" key="1">
    <citation type="journal article" date="2023" name="Nat. Commun.">
        <title>Diploid and tetraploid genomes of Acorus and the evolution of monocots.</title>
        <authorList>
            <person name="Ma L."/>
            <person name="Liu K.W."/>
            <person name="Li Z."/>
            <person name="Hsiao Y.Y."/>
            <person name="Qi Y."/>
            <person name="Fu T."/>
            <person name="Tang G.D."/>
            <person name="Zhang D."/>
            <person name="Sun W.H."/>
            <person name="Liu D.K."/>
            <person name="Li Y."/>
            <person name="Chen G.Z."/>
            <person name="Liu X.D."/>
            <person name="Liao X.Y."/>
            <person name="Jiang Y.T."/>
            <person name="Yu X."/>
            <person name="Hao Y."/>
            <person name="Huang J."/>
            <person name="Zhao X.W."/>
            <person name="Ke S."/>
            <person name="Chen Y.Y."/>
            <person name="Wu W.L."/>
            <person name="Hsu J.L."/>
            <person name="Lin Y.F."/>
            <person name="Huang M.D."/>
            <person name="Li C.Y."/>
            <person name="Huang L."/>
            <person name="Wang Z.W."/>
            <person name="Zhao X."/>
            <person name="Zhong W.Y."/>
            <person name="Peng D.H."/>
            <person name="Ahmad S."/>
            <person name="Lan S."/>
            <person name="Zhang J.S."/>
            <person name="Tsai W.C."/>
            <person name="Van de Peer Y."/>
            <person name="Liu Z.J."/>
        </authorList>
    </citation>
    <scope>NUCLEOTIDE SEQUENCE</scope>
    <source>
        <strain evidence="11">CP</strain>
    </source>
</reference>
<dbReference type="AlphaFoldDB" id="A0AAV9EG61"/>
<protein>
    <submittedName>
        <fullName evidence="11">Uncharacterized protein</fullName>
    </submittedName>
</protein>
<dbReference type="PANTHER" id="PTHR24282">
    <property type="entry name" value="CYTOCHROME P450 FAMILY MEMBER"/>
    <property type="match status" value="1"/>
</dbReference>
<evidence type="ECO:0000256" key="4">
    <source>
        <dbReference type="ARBA" id="ARBA00022692"/>
    </source>
</evidence>
<dbReference type="GO" id="GO:0016020">
    <property type="term" value="C:membrane"/>
    <property type="evidence" value="ECO:0007669"/>
    <property type="project" value="UniProtKB-SubCell"/>
</dbReference>
<proteinExistence type="inferred from homology"/>
<dbReference type="InterPro" id="IPR050665">
    <property type="entry name" value="Cytochrome_P450_Monooxygen"/>
</dbReference>
<dbReference type="GO" id="GO:0004497">
    <property type="term" value="F:monooxygenase activity"/>
    <property type="evidence" value="ECO:0007669"/>
    <property type="project" value="UniProtKB-KW"/>
</dbReference>